<feature type="coiled-coil region" evidence="1">
    <location>
        <begin position="109"/>
        <end position="136"/>
    </location>
</feature>
<name>A0ABP7QKE4_9SPHI</name>
<organism evidence="4 5">
    <name type="scientific">Pedobacter ginsengiterrae</name>
    <dbReference type="NCBI Taxonomy" id="871696"/>
    <lineage>
        <taxon>Bacteria</taxon>
        <taxon>Pseudomonadati</taxon>
        <taxon>Bacteroidota</taxon>
        <taxon>Sphingobacteriia</taxon>
        <taxon>Sphingobacteriales</taxon>
        <taxon>Sphingobacteriaceae</taxon>
        <taxon>Pedobacter</taxon>
    </lineage>
</organism>
<dbReference type="PROSITE" id="PS51688">
    <property type="entry name" value="ICA"/>
    <property type="match status" value="1"/>
</dbReference>
<comment type="caution">
    <text evidence="4">The sequence shown here is derived from an EMBL/GenBank/DDBJ whole genome shotgun (WGS) entry which is preliminary data.</text>
</comment>
<evidence type="ECO:0000256" key="2">
    <source>
        <dbReference type="SAM" id="SignalP"/>
    </source>
</evidence>
<evidence type="ECO:0000256" key="1">
    <source>
        <dbReference type="SAM" id="Coils"/>
    </source>
</evidence>
<gene>
    <name evidence="4" type="ORF">GCM10022246_39800</name>
</gene>
<protein>
    <recommendedName>
        <fullName evidence="3">Peptidase S74 domain-containing protein</fullName>
    </recommendedName>
</protein>
<feature type="signal peptide" evidence="2">
    <location>
        <begin position="1"/>
        <end position="22"/>
    </location>
</feature>
<feature type="domain" description="Peptidase S74" evidence="3">
    <location>
        <begin position="1"/>
        <end position="130"/>
    </location>
</feature>
<accession>A0ABP7QKE4</accession>
<dbReference type="Proteomes" id="UP001501081">
    <property type="component" value="Unassembled WGS sequence"/>
</dbReference>
<keyword evidence="2" id="KW-0732">Signal</keyword>
<sequence>MKRAISLSFAVFLISASLKISAQEVAQTNIKPINNSVSVVTQLQPVSFNYDKQWADKLKISDKSQFGFVTADVQKVLPALVTKTAKDYSSGKNSFRSATVSKVDYESLIPLLVGSIKEQQEQIEQLKKEINVLKSRNTR</sequence>
<reference evidence="5" key="1">
    <citation type="journal article" date="2019" name="Int. J. Syst. Evol. Microbiol.">
        <title>The Global Catalogue of Microorganisms (GCM) 10K type strain sequencing project: providing services to taxonomists for standard genome sequencing and annotation.</title>
        <authorList>
            <consortium name="The Broad Institute Genomics Platform"/>
            <consortium name="The Broad Institute Genome Sequencing Center for Infectious Disease"/>
            <person name="Wu L."/>
            <person name="Ma J."/>
        </authorList>
    </citation>
    <scope>NUCLEOTIDE SEQUENCE [LARGE SCALE GENOMIC DNA]</scope>
    <source>
        <strain evidence="5">JCM 17338</strain>
    </source>
</reference>
<keyword evidence="1" id="KW-0175">Coiled coil</keyword>
<feature type="chain" id="PRO_5045981926" description="Peptidase S74 domain-containing protein" evidence="2">
    <location>
        <begin position="23"/>
        <end position="139"/>
    </location>
</feature>
<dbReference type="InterPro" id="IPR030392">
    <property type="entry name" value="S74_ICA"/>
</dbReference>
<keyword evidence="5" id="KW-1185">Reference proteome</keyword>
<proteinExistence type="predicted"/>
<dbReference type="RefSeq" id="WP_316762665.1">
    <property type="nucleotide sequence ID" value="NZ_BAABAK010000020.1"/>
</dbReference>
<dbReference type="EMBL" id="BAABAK010000020">
    <property type="protein sequence ID" value="GAA3984011.1"/>
    <property type="molecule type" value="Genomic_DNA"/>
</dbReference>
<evidence type="ECO:0000313" key="4">
    <source>
        <dbReference type="EMBL" id="GAA3984011.1"/>
    </source>
</evidence>
<dbReference type="Pfam" id="PF13884">
    <property type="entry name" value="Peptidase_S74"/>
    <property type="match status" value="1"/>
</dbReference>
<evidence type="ECO:0000259" key="3">
    <source>
        <dbReference type="PROSITE" id="PS51688"/>
    </source>
</evidence>
<evidence type="ECO:0000313" key="5">
    <source>
        <dbReference type="Proteomes" id="UP001501081"/>
    </source>
</evidence>